<keyword evidence="3" id="KW-1185">Reference proteome</keyword>
<evidence type="ECO:0000313" key="2">
    <source>
        <dbReference type="EMBL" id="MFL0198039.1"/>
    </source>
</evidence>
<keyword evidence="1" id="KW-0812">Transmembrane</keyword>
<accession>A0ABW8SS65</accession>
<gene>
    <name evidence="2" type="ORF">ACJDU8_21095</name>
</gene>
<protein>
    <submittedName>
        <fullName evidence="2">Uncharacterized protein</fullName>
    </submittedName>
</protein>
<feature type="transmembrane region" description="Helical" evidence="1">
    <location>
        <begin position="6"/>
        <end position="22"/>
    </location>
</feature>
<sequence>MTNKIILWVMFIGPWFTLLFIKKESFKKYLPVTLFTALLVTIVYEIAYTYKWIKIKETIVPWGNITDVSMAYGAFFITTIWVFYFTFKNLRLYIGANAIIDAFGAWIVYKIYEVIGITHFIISSFTIFLIFATLALISYAFQVWYEKE</sequence>
<feature type="transmembrane region" description="Helical" evidence="1">
    <location>
        <begin position="29"/>
        <end position="50"/>
    </location>
</feature>
<reference evidence="2 3" key="1">
    <citation type="submission" date="2024-11" db="EMBL/GenBank/DDBJ databases">
        <authorList>
            <person name="Heng Y.C."/>
            <person name="Lim A.C.H."/>
            <person name="Lee J.K.Y."/>
            <person name="Kittelmann S."/>
        </authorList>
    </citation>
    <scope>NUCLEOTIDE SEQUENCE [LARGE SCALE GENOMIC DNA]</scope>
    <source>
        <strain evidence="2 3">WILCCON 0269</strain>
    </source>
</reference>
<name>A0ABW8SS65_9CLOT</name>
<evidence type="ECO:0000313" key="3">
    <source>
        <dbReference type="Proteomes" id="UP001623660"/>
    </source>
</evidence>
<dbReference type="RefSeq" id="WP_406794149.1">
    <property type="nucleotide sequence ID" value="NZ_JBJHZX010000045.1"/>
</dbReference>
<organism evidence="2 3">
    <name type="scientific">Candidatus Clostridium eludens</name>
    <dbReference type="NCBI Taxonomy" id="3381663"/>
    <lineage>
        <taxon>Bacteria</taxon>
        <taxon>Bacillati</taxon>
        <taxon>Bacillota</taxon>
        <taxon>Clostridia</taxon>
        <taxon>Eubacteriales</taxon>
        <taxon>Clostridiaceae</taxon>
        <taxon>Clostridium</taxon>
    </lineage>
</organism>
<dbReference type="Proteomes" id="UP001623660">
    <property type="component" value="Unassembled WGS sequence"/>
</dbReference>
<dbReference type="EMBL" id="JBJHZX010000045">
    <property type="protein sequence ID" value="MFL0198039.1"/>
    <property type="molecule type" value="Genomic_DNA"/>
</dbReference>
<comment type="caution">
    <text evidence="2">The sequence shown here is derived from an EMBL/GenBank/DDBJ whole genome shotgun (WGS) entry which is preliminary data.</text>
</comment>
<evidence type="ECO:0000256" key="1">
    <source>
        <dbReference type="SAM" id="Phobius"/>
    </source>
</evidence>
<feature type="transmembrane region" description="Helical" evidence="1">
    <location>
        <begin position="118"/>
        <end position="141"/>
    </location>
</feature>
<proteinExistence type="predicted"/>
<keyword evidence="1" id="KW-1133">Transmembrane helix</keyword>
<feature type="transmembrane region" description="Helical" evidence="1">
    <location>
        <begin position="94"/>
        <end position="112"/>
    </location>
</feature>
<feature type="transmembrane region" description="Helical" evidence="1">
    <location>
        <begin position="70"/>
        <end position="87"/>
    </location>
</feature>
<keyword evidence="1" id="KW-0472">Membrane</keyword>